<keyword evidence="12 15" id="KW-0503">Monooxygenase</keyword>
<dbReference type="EMBL" id="KP001119">
    <property type="protein sequence ID" value="AJN91164.1"/>
    <property type="molecule type" value="mRNA"/>
</dbReference>
<keyword evidence="8" id="KW-0256">Endoplasmic reticulum</keyword>
<dbReference type="PANTHER" id="PTHR24300">
    <property type="entry name" value="CYTOCHROME P450 508A4-RELATED"/>
    <property type="match status" value="1"/>
</dbReference>
<dbReference type="GO" id="GO:0005506">
    <property type="term" value="F:iron ion binding"/>
    <property type="evidence" value="ECO:0007669"/>
    <property type="project" value="InterPro"/>
</dbReference>
<keyword evidence="9" id="KW-0492">Microsome</keyword>
<evidence type="ECO:0000256" key="1">
    <source>
        <dbReference type="ARBA" id="ARBA00001971"/>
    </source>
</evidence>
<evidence type="ECO:0000256" key="13">
    <source>
        <dbReference type="ARBA" id="ARBA00023136"/>
    </source>
</evidence>
<dbReference type="SUPFAM" id="SSF48264">
    <property type="entry name" value="Cytochrome P450"/>
    <property type="match status" value="1"/>
</dbReference>
<dbReference type="PROSITE" id="PS00086">
    <property type="entry name" value="CYTOCHROME_P450"/>
    <property type="match status" value="1"/>
</dbReference>
<keyword evidence="16" id="KW-1133">Transmembrane helix</keyword>
<comment type="subcellular location">
    <subcellularLocation>
        <location evidence="4">Endoplasmic reticulum membrane</location>
        <topology evidence="4">Peripheral membrane protein</topology>
    </subcellularLocation>
    <subcellularLocation>
        <location evidence="3">Microsome membrane</location>
        <topology evidence="3">Peripheral membrane protein</topology>
    </subcellularLocation>
</comment>
<evidence type="ECO:0000256" key="9">
    <source>
        <dbReference type="ARBA" id="ARBA00022848"/>
    </source>
</evidence>
<proteinExistence type="evidence at transcript level"/>
<evidence type="ECO:0000256" key="12">
    <source>
        <dbReference type="ARBA" id="ARBA00023033"/>
    </source>
</evidence>
<dbReference type="AlphaFoldDB" id="A0A0C5C1L5"/>
<evidence type="ECO:0000256" key="5">
    <source>
        <dbReference type="ARBA" id="ARBA00010617"/>
    </source>
</evidence>
<accession>A0A0C5C1L5</accession>
<evidence type="ECO:0000256" key="10">
    <source>
        <dbReference type="ARBA" id="ARBA00023002"/>
    </source>
</evidence>
<keyword evidence="6 14" id="KW-0349">Heme</keyword>
<dbReference type="InterPro" id="IPR002401">
    <property type="entry name" value="Cyt_P450_E_grp-I"/>
</dbReference>
<dbReference type="PRINTS" id="PR00463">
    <property type="entry name" value="EP450I"/>
</dbReference>
<reference evidence="17" key="1">
    <citation type="submission" date="2014-10" db="EMBL/GenBank/DDBJ databases">
        <title>Identification of cytochrome P450 monooxygenase genes in the rice leaffolder, Cnaphalocrocis medinalis.</title>
        <authorList>
            <person name="Liu S."/>
        </authorList>
    </citation>
    <scope>NUCLEOTIDE SEQUENCE</scope>
    <source>
        <strain evidence="17">HF</strain>
    </source>
</reference>
<dbReference type="GO" id="GO:0020037">
    <property type="term" value="F:heme binding"/>
    <property type="evidence" value="ECO:0007669"/>
    <property type="project" value="InterPro"/>
</dbReference>
<comment type="cofactor">
    <cofactor evidence="1 14">
        <name>heme</name>
        <dbReference type="ChEBI" id="CHEBI:30413"/>
    </cofactor>
</comment>
<evidence type="ECO:0000256" key="11">
    <source>
        <dbReference type="ARBA" id="ARBA00023004"/>
    </source>
</evidence>
<dbReference type="InterPro" id="IPR017972">
    <property type="entry name" value="Cyt_P450_CS"/>
</dbReference>
<evidence type="ECO:0000256" key="14">
    <source>
        <dbReference type="PIRSR" id="PIRSR602401-1"/>
    </source>
</evidence>
<comment type="similarity">
    <text evidence="5 15">Belongs to the cytochrome P450 family.</text>
</comment>
<feature type="transmembrane region" description="Helical" evidence="16">
    <location>
        <begin position="21"/>
        <end position="40"/>
    </location>
</feature>
<dbReference type="GO" id="GO:0005789">
    <property type="term" value="C:endoplasmic reticulum membrane"/>
    <property type="evidence" value="ECO:0007669"/>
    <property type="project" value="UniProtKB-SubCell"/>
</dbReference>
<dbReference type="GO" id="GO:0006082">
    <property type="term" value="P:organic acid metabolic process"/>
    <property type="evidence" value="ECO:0007669"/>
    <property type="project" value="TreeGrafter"/>
</dbReference>
<dbReference type="InterPro" id="IPR050182">
    <property type="entry name" value="Cytochrome_P450_fam2"/>
</dbReference>
<keyword evidence="11 14" id="KW-0408">Iron</keyword>
<evidence type="ECO:0000256" key="3">
    <source>
        <dbReference type="ARBA" id="ARBA00004174"/>
    </source>
</evidence>
<sequence length="530" mass="61306">VRRTLFHTATLSQLYSRRDGAMIGIVILIAGITYLAVKFYQNAYKTFDNFPPGPPNLPVYGAYWIVLASEFNNLAGAFKRLGEWYQTKMVGLFLGPVPAVIVNDPAMIKEVLNSEDFDGRMDIILGRLRSYWKKLGVFFTDGYFWHVQRRFSLRYMRDFGFGRRDATLEAVVETEVREMLDMTLNGPKYPAEQDLVKGDLIYLPHYFAVPFINGLLHVLSRMTLPRRDYHVLWDLARHALIFQRNSNDIGAALSLTPWLKDVLPNYSGYNGLRKGNQYMLDFFRKLIDETMTTQEDSHSRHFLDMYVKKMKEEMEAQGKTTFSVDQLTLICTDYMFPTASAVETILTLLVERMLLQPEIQARVHEEIDRVVGRGRLPSLDDRRNMPYTEACLREMMRHETLVPLGVPHRAVNDVHFHGYDIPENTMVSVNYVMLHMDKDIWGDPENFRPERFLTNGELDLSKDKSLPFGAGRRLCAGETYARQCMFQVFAGFMQAFRVSARDQPPAKPSRRIQGIITTIPEFWVRVTPRT</sequence>
<dbReference type="PANTHER" id="PTHR24300:SF376">
    <property type="entry name" value="CYTOCHROME P450 15A1"/>
    <property type="match status" value="1"/>
</dbReference>
<evidence type="ECO:0000256" key="2">
    <source>
        <dbReference type="ARBA" id="ARBA00003690"/>
    </source>
</evidence>
<dbReference type="Gene3D" id="1.10.630.10">
    <property type="entry name" value="Cytochrome P450"/>
    <property type="match status" value="1"/>
</dbReference>
<dbReference type="GO" id="GO:0016712">
    <property type="term" value="F:oxidoreductase activity, acting on paired donors, with incorporation or reduction of molecular oxygen, reduced flavin or flavoprotein as one donor, and incorporation of one atom of oxygen"/>
    <property type="evidence" value="ECO:0007669"/>
    <property type="project" value="TreeGrafter"/>
</dbReference>
<evidence type="ECO:0000256" key="15">
    <source>
        <dbReference type="RuleBase" id="RU000461"/>
    </source>
</evidence>
<organism evidence="17">
    <name type="scientific">Cnaphalocrocis medinalis</name>
    <name type="common">Rice leaffolder moth</name>
    <dbReference type="NCBI Taxonomy" id="437488"/>
    <lineage>
        <taxon>Eukaryota</taxon>
        <taxon>Metazoa</taxon>
        <taxon>Ecdysozoa</taxon>
        <taxon>Arthropoda</taxon>
        <taxon>Hexapoda</taxon>
        <taxon>Insecta</taxon>
        <taxon>Pterygota</taxon>
        <taxon>Neoptera</taxon>
        <taxon>Endopterygota</taxon>
        <taxon>Lepidoptera</taxon>
        <taxon>Glossata</taxon>
        <taxon>Ditrysia</taxon>
        <taxon>Pyraloidea</taxon>
        <taxon>Crambidae</taxon>
        <taxon>Pyraustinae</taxon>
        <taxon>Cnaphalocrocis</taxon>
    </lineage>
</organism>
<dbReference type="GO" id="GO:0008395">
    <property type="term" value="F:steroid hydroxylase activity"/>
    <property type="evidence" value="ECO:0007669"/>
    <property type="project" value="TreeGrafter"/>
</dbReference>
<keyword evidence="16" id="KW-0812">Transmembrane</keyword>
<feature type="non-terminal residue" evidence="17">
    <location>
        <position position="1"/>
    </location>
</feature>
<dbReference type="FunFam" id="1.10.630.10:FF:000238">
    <property type="entry name" value="Cytochrome P450 2A6"/>
    <property type="match status" value="1"/>
</dbReference>
<keyword evidence="13 16" id="KW-0472">Membrane</keyword>
<evidence type="ECO:0000256" key="6">
    <source>
        <dbReference type="ARBA" id="ARBA00022617"/>
    </source>
</evidence>
<evidence type="ECO:0000256" key="4">
    <source>
        <dbReference type="ARBA" id="ARBA00004406"/>
    </source>
</evidence>
<evidence type="ECO:0000256" key="8">
    <source>
        <dbReference type="ARBA" id="ARBA00022824"/>
    </source>
</evidence>
<feature type="binding site" description="axial binding residue" evidence="14">
    <location>
        <position position="475"/>
    </location>
    <ligand>
        <name>heme</name>
        <dbReference type="ChEBI" id="CHEBI:30413"/>
    </ligand>
    <ligandPart>
        <name>Fe</name>
        <dbReference type="ChEBI" id="CHEBI:18248"/>
    </ligandPart>
</feature>
<name>A0A0C5C1L5_CNAME</name>
<dbReference type="InterPro" id="IPR001128">
    <property type="entry name" value="Cyt_P450"/>
</dbReference>
<dbReference type="Pfam" id="PF00067">
    <property type="entry name" value="p450"/>
    <property type="match status" value="1"/>
</dbReference>
<evidence type="ECO:0000313" key="17">
    <source>
        <dbReference type="EMBL" id="AJN91164.1"/>
    </source>
</evidence>
<protein>
    <submittedName>
        <fullName evidence="17">Cytochrome P450 monooxygenase CYP304F17</fullName>
    </submittedName>
</protein>
<dbReference type="GO" id="GO:0006805">
    <property type="term" value="P:xenobiotic metabolic process"/>
    <property type="evidence" value="ECO:0007669"/>
    <property type="project" value="TreeGrafter"/>
</dbReference>
<dbReference type="PRINTS" id="PR00385">
    <property type="entry name" value="P450"/>
</dbReference>
<evidence type="ECO:0000256" key="7">
    <source>
        <dbReference type="ARBA" id="ARBA00022723"/>
    </source>
</evidence>
<evidence type="ECO:0000256" key="16">
    <source>
        <dbReference type="SAM" id="Phobius"/>
    </source>
</evidence>
<keyword evidence="7 14" id="KW-0479">Metal-binding</keyword>
<dbReference type="InterPro" id="IPR036396">
    <property type="entry name" value="Cyt_P450_sf"/>
</dbReference>
<keyword evidence="10 15" id="KW-0560">Oxidoreductase</keyword>
<comment type="function">
    <text evidence="2">May be involved in the metabolism of insect hormones and in the breakdown of synthetic insecticides.</text>
</comment>